<comment type="caution">
    <text evidence="5">The sequence shown here is derived from an EMBL/GenBank/DDBJ whole genome shotgun (WGS) entry which is preliminary data.</text>
</comment>
<gene>
    <name evidence="5" type="primary">rhgT_0</name>
    <name evidence="5" type="ORF">DIS24_g501</name>
</gene>
<feature type="chain" id="PRO_5041411223" evidence="3">
    <location>
        <begin position="20"/>
        <end position="556"/>
    </location>
</feature>
<evidence type="ECO:0000256" key="1">
    <source>
        <dbReference type="ARBA" id="ARBA00023242"/>
    </source>
</evidence>
<reference evidence="5" key="1">
    <citation type="submission" date="2023-06" db="EMBL/GenBank/DDBJ databases">
        <title>Multi-omics analyses reveal the molecular pathogenesis toolkit of Lasiodiplodia hormozganensis, a cross-kingdom pathogen.</title>
        <authorList>
            <person name="Felix C."/>
            <person name="Meneses R."/>
            <person name="Goncalves M.F.M."/>
            <person name="Tilleman L."/>
            <person name="Duarte A.S."/>
            <person name="Jorrin-Novo J.V."/>
            <person name="Van De Peer Y."/>
            <person name="Deforce D."/>
            <person name="Van Nieuwerburgh F."/>
            <person name="Esteves A.C."/>
            <person name="Alves A."/>
        </authorList>
    </citation>
    <scope>NUCLEOTIDE SEQUENCE</scope>
    <source>
        <strain evidence="5">CBS 339.90</strain>
    </source>
</reference>
<feature type="region of interest" description="Disordered" evidence="2">
    <location>
        <begin position="268"/>
        <end position="297"/>
    </location>
</feature>
<dbReference type="InterPro" id="IPR037459">
    <property type="entry name" value="RhgT-like"/>
</dbReference>
<organism evidence="5 6">
    <name type="scientific">Lasiodiplodia hormozganensis</name>
    <dbReference type="NCBI Taxonomy" id="869390"/>
    <lineage>
        <taxon>Eukaryota</taxon>
        <taxon>Fungi</taxon>
        <taxon>Dikarya</taxon>
        <taxon>Ascomycota</taxon>
        <taxon>Pezizomycotina</taxon>
        <taxon>Dothideomycetes</taxon>
        <taxon>Dothideomycetes incertae sedis</taxon>
        <taxon>Botryosphaeriales</taxon>
        <taxon>Botryosphaeriaceae</taxon>
        <taxon>Lasiodiplodia</taxon>
    </lineage>
</organism>
<dbReference type="InterPro" id="IPR013830">
    <property type="entry name" value="SGNH_hydro"/>
</dbReference>
<accession>A0AA39Z5B9</accession>
<evidence type="ECO:0000313" key="6">
    <source>
        <dbReference type="Proteomes" id="UP001175001"/>
    </source>
</evidence>
<dbReference type="EMBL" id="JAUJDW010000002">
    <property type="protein sequence ID" value="KAK0664261.1"/>
    <property type="molecule type" value="Genomic_DNA"/>
</dbReference>
<dbReference type="SUPFAM" id="SSF52266">
    <property type="entry name" value="SGNH hydrolase"/>
    <property type="match status" value="1"/>
</dbReference>
<dbReference type="PANTHER" id="PTHR43695">
    <property type="entry name" value="PUTATIVE (AFU_ORTHOLOGUE AFUA_2G17250)-RELATED"/>
    <property type="match status" value="1"/>
</dbReference>
<dbReference type="SMART" id="SM00906">
    <property type="entry name" value="Fungal_trans"/>
    <property type="match status" value="1"/>
</dbReference>
<dbReference type="GO" id="GO:0016787">
    <property type="term" value="F:hydrolase activity"/>
    <property type="evidence" value="ECO:0007669"/>
    <property type="project" value="InterPro"/>
</dbReference>
<keyword evidence="1" id="KW-0539">Nucleus</keyword>
<dbReference type="Pfam" id="PF04082">
    <property type="entry name" value="Fungal_trans"/>
    <property type="match status" value="1"/>
</dbReference>
<proteinExistence type="predicted"/>
<keyword evidence="3" id="KW-0732">Signal</keyword>
<dbReference type="Pfam" id="PF13472">
    <property type="entry name" value="Lipase_GDSL_2"/>
    <property type="match status" value="1"/>
</dbReference>
<dbReference type="InterPro" id="IPR036514">
    <property type="entry name" value="SGNH_hydro_sf"/>
</dbReference>
<dbReference type="GO" id="GO:0006351">
    <property type="term" value="P:DNA-templated transcription"/>
    <property type="evidence" value="ECO:0007669"/>
    <property type="project" value="InterPro"/>
</dbReference>
<sequence length="556" mass="59731">MVRISNFVLPLPLFALIHGFPGSFFRNLPRADLPAAFFLAGDSTTAPNGGWGDGFLTTTLANGAWGTNFAKSGATTVSFRNGGYWDSTIEAVKNVTTNGDYTAWVTIQFGHNDQKASKNITTEKFATNLGVFVDEVLEAGGNPILVSSLTRRAFENGTVIENLAEVAAAALEVAEEKGVLSIDLNRASTDYCNEIGEDDSHTYNLDGTDRTHLNDAGEVVFGNMVAWLLDNSDEGETLSESTVAGEAYAEAFESGTYIAESPALEPSFSAPEFSAPPGPSSASPSVAAPAPGHEPVDPLSSDSMVTFAAKINHYFLSIVTVVPEKVLESSLLPQYSSFDASTVQNANQPSLHLNSAQRSALLRLYARRLHPTVSIVNPDQLKVLCREEHPPPLLCAVFALSIQYAACSGLAARMLNLAIPGIAACPDASQAGYQLITRCRSLLAAGSFEPSLTEVQCDVLMALYLVNAGQLKAAYNLVGSAVRIAFSLDLHRARPDRPDDLCCRLWWCLVQLDLKCSSLLGRPAAVRRSDMTTCPFPTDTDTNGDWHFHLQASWGR</sequence>
<name>A0AA39Z5B9_9PEZI</name>
<dbReference type="AlphaFoldDB" id="A0AA39Z5B9"/>
<evidence type="ECO:0000256" key="2">
    <source>
        <dbReference type="SAM" id="MobiDB-lite"/>
    </source>
</evidence>
<dbReference type="Proteomes" id="UP001175001">
    <property type="component" value="Unassembled WGS sequence"/>
</dbReference>
<dbReference type="Gene3D" id="3.40.50.1110">
    <property type="entry name" value="SGNH hydrolase"/>
    <property type="match status" value="1"/>
</dbReference>
<feature type="domain" description="Xylanolytic transcriptional activator regulatory" evidence="4">
    <location>
        <begin position="474"/>
        <end position="543"/>
    </location>
</feature>
<dbReference type="GO" id="GO:0003677">
    <property type="term" value="F:DNA binding"/>
    <property type="evidence" value="ECO:0007669"/>
    <property type="project" value="InterPro"/>
</dbReference>
<feature type="signal peptide" evidence="3">
    <location>
        <begin position="1"/>
        <end position="19"/>
    </location>
</feature>
<evidence type="ECO:0000259" key="4">
    <source>
        <dbReference type="SMART" id="SM00906"/>
    </source>
</evidence>
<keyword evidence="6" id="KW-1185">Reference proteome</keyword>
<dbReference type="PANTHER" id="PTHR43695:SF2">
    <property type="entry name" value="PUTATIVE (AFU_ORTHOLOGUE AFUA_2G17250)-RELATED"/>
    <property type="match status" value="1"/>
</dbReference>
<evidence type="ECO:0000313" key="5">
    <source>
        <dbReference type="EMBL" id="KAK0664261.1"/>
    </source>
</evidence>
<feature type="compositionally biased region" description="Low complexity" evidence="2">
    <location>
        <begin position="280"/>
        <end position="291"/>
    </location>
</feature>
<dbReference type="InterPro" id="IPR007219">
    <property type="entry name" value="XnlR_reg_dom"/>
</dbReference>
<dbReference type="CDD" id="cd12148">
    <property type="entry name" value="fungal_TF_MHR"/>
    <property type="match status" value="1"/>
</dbReference>
<evidence type="ECO:0000256" key="3">
    <source>
        <dbReference type="SAM" id="SignalP"/>
    </source>
</evidence>
<protein>
    <submittedName>
        <fullName evidence="5">Rhamnogalacturonan acetylesterase RhgT</fullName>
    </submittedName>
</protein>
<dbReference type="GO" id="GO:0008270">
    <property type="term" value="F:zinc ion binding"/>
    <property type="evidence" value="ECO:0007669"/>
    <property type="project" value="InterPro"/>
</dbReference>